<reference evidence="2" key="1">
    <citation type="journal article" date="2017" name="Syst. Appl. Microbiol.">
        <title>Soybeans inoculated with root zone soils of Canadian native legumes harbour diverse and novel Bradyrhizobium spp. that possess agricultural potential.</title>
        <authorList>
            <person name="Bromfield E.S.P."/>
            <person name="Cloutier S."/>
            <person name="Tambong J.T."/>
            <person name="Tran Thi T.V."/>
        </authorList>
    </citation>
    <scope>NUCLEOTIDE SEQUENCE</scope>
    <source>
        <strain evidence="2">1S5</strain>
    </source>
</reference>
<proteinExistence type="predicted"/>
<dbReference type="AlphaFoldDB" id="A0A8T5V3R0"/>
<name>A0A8T5V3R0_9BRAD</name>
<dbReference type="Proteomes" id="UP000551709">
    <property type="component" value="Chromosome"/>
</dbReference>
<dbReference type="EMBL" id="CP096255">
    <property type="protein sequence ID" value="UPT85177.1"/>
    <property type="molecule type" value="Genomic_DNA"/>
</dbReference>
<evidence type="ECO:0000259" key="1">
    <source>
        <dbReference type="Pfam" id="PF21722"/>
    </source>
</evidence>
<dbReference type="RefSeq" id="WP_166090637.1">
    <property type="nucleotide sequence ID" value="NZ_CP096255.1"/>
</dbReference>
<dbReference type="PANTHER" id="PTHR35191:SF1">
    <property type="entry name" value="PROPHAGE SIDE TAIL FIBER PROTEIN HOMOLOG STFQ-RELATED"/>
    <property type="match status" value="1"/>
</dbReference>
<dbReference type="InterPro" id="IPR051934">
    <property type="entry name" value="Phage_Tail_Fiber_Structural"/>
</dbReference>
<gene>
    <name evidence="2" type="ORF">HAP41_0000033350</name>
</gene>
<dbReference type="Pfam" id="PF21722">
    <property type="entry name" value="Gly_rich_2"/>
    <property type="match status" value="1"/>
</dbReference>
<feature type="domain" description="Glycine-rich" evidence="1">
    <location>
        <begin position="278"/>
        <end position="473"/>
    </location>
</feature>
<protein>
    <recommendedName>
        <fullName evidence="1">Glycine-rich domain-containing protein</fullName>
    </recommendedName>
</protein>
<dbReference type="PANTHER" id="PTHR35191">
    <property type="entry name" value="PROPHAGE SIDE TAIL FIBER PROTEIN HOMOLOG STFQ-RELATED"/>
    <property type="match status" value="1"/>
</dbReference>
<reference evidence="2" key="2">
    <citation type="submission" date="2022-04" db="EMBL/GenBank/DDBJ databases">
        <authorList>
            <person name="Bromfield E.S.P."/>
            <person name="Cloutier S."/>
        </authorList>
    </citation>
    <scope>NUCLEOTIDE SEQUENCE</scope>
    <source>
        <strain evidence="2">1S5</strain>
    </source>
</reference>
<accession>A0A8T5V3R0</accession>
<organism evidence="2 3">
    <name type="scientific">Bradyrhizobium barranii subsp. apii</name>
    <dbReference type="NCBI Taxonomy" id="2819348"/>
    <lineage>
        <taxon>Bacteria</taxon>
        <taxon>Pseudomonadati</taxon>
        <taxon>Pseudomonadota</taxon>
        <taxon>Alphaproteobacteria</taxon>
        <taxon>Hyphomicrobiales</taxon>
        <taxon>Nitrobacteraceae</taxon>
        <taxon>Bradyrhizobium</taxon>
        <taxon>Bradyrhizobium barranii</taxon>
    </lineage>
</organism>
<evidence type="ECO:0000313" key="3">
    <source>
        <dbReference type="Proteomes" id="UP000551709"/>
    </source>
</evidence>
<sequence>MPVDHEFQSGRADNGDPGAIQPSHFNATHRLTGMLAVLDTVAPTPNVVLTLDGSSNLVLQPTAIFAPVYSPQFAGVPTAPTPALGTNNTQLATMEALQAAITALIGGAPGALDTLKELADAINDDASFAATVTAALAVRLRVDAAQGLTTPQKTQALANLGVILGVAASNVLQLDGSARIPAVDGSLLTNIPYASLTGKPTLGTAAALNVGTAASQVVQLDGTAKLPAVDGSQLTNVTPGAGAVRYDTAQGLSGAQKDQARVNAAAFGVIRRTVFTATGTWTPNANLIYADVEGVGGGGAGGGIPTISTSVGSGAGGGQSGDYSRSIISAATAGATQAVTIGTGGAGASGANGGQGVDTSVGALVVAKGGGGGAVAAAGNQTVGASGDNRTAGTGDFKVNGGGGGTGLGGSTQLCAGGSGGASFFGSGGPGQVASGGGVAGIAYGSGGGGAAGINGAVASAGGNGAPGVVIITEYCTK</sequence>
<evidence type="ECO:0000313" key="2">
    <source>
        <dbReference type="EMBL" id="UPT85177.1"/>
    </source>
</evidence>
<dbReference type="InterPro" id="IPR049304">
    <property type="entry name" value="Gly_rich_dom"/>
</dbReference>